<sequence length="456" mass="50902">MPKKLLFLFFILASVLLMNACKRADINFSSQLLDNNITQIIMTDTFSVELSTVYIDSFSTGQTGVTVFGGYTDPYFGRLDAQTFYEIAPPTTKATDYVKSIYDSLYITMKLKKTFYGDTTQPIQIQVSRLSEPIVPPSFYGDPGSILYSKNSFAVFPTPLGVINTYIRPSVDDSIHIRLDDALGQELFNKIQTASLDLQSTANFLSYFYGLRIASNGSSNAVYTCADSATVYLAYHNPSLYKDSARLAFPLVNRNLHFIHVTADRSATMLNNLGSLNQPGKTNVINSTQTGNMAFSQPISNTMIKIRFPNIQDIQKLPYYAKFLKAQLIVRPVAGTYSPLYYLPPQLRLSTTTILNQLGQDITSVATPGTAAGVQYGNLVTDYFNGKSYYSYDLTNYVKTILADPEYPFYQSGLLLTPPNPAFQSQFARLVAGNRFYPNINCQIELDLYYASVKSY</sequence>
<evidence type="ECO:0000313" key="2">
    <source>
        <dbReference type="EMBL" id="PZX62397.1"/>
    </source>
</evidence>
<organism evidence="2 3">
    <name type="scientific">Hydrotalea sandarakina</name>
    <dbReference type="NCBI Taxonomy" id="1004304"/>
    <lineage>
        <taxon>Bacteria</taxon>
        <taxon>Pseudomonadati</taxon>
        <taxon>Bacteroidota</taxon>
        <taxon>Chitinophagia</taxon>
        <taxon>Chitinophagales</taxon>
        <taxon>Chitinophagaceae</taxon>
        <taxon>Hydrotalea</taxon>
    </lineage>
</organism>
<dbReference type="RefSeq" id="WP_111295594.1">
    <property type="nucleotide sequence ID" value="NZ_QKZV01000005.1"/>
</dbReference>
<proteinExistence type="predicted"/>
<reference evidence="2 3" key="1">
    <citation type="submission" date="2018-06" db="EMBL/GenBank/DDBJ databases">
        <title>Genomic Encyclopedia of Archaeal and Bacterial Type Strains, Phase II (KMG-II): from individual species to whole genera.</title>
        <authorList>
            <person name="Goeker M."/>
        </authorList>
    </citation>
    <scope>NUCLEOTIDE SEQUENCE [LARGE SCALE GENOMIC DNA]</scope>
    <source>
        <strain evidence="2 3">DSM 23241</strain>
    </source>
</reference>
<dbReference type="Pfam" id="PF14092">
    <property type="entry name" value="DUF4270"/>
    <property type="match status" value="1"/>
</dbReference>
<comment type="caution">
    <text evidence="2">The sequence shown here is derived from an EMBL/GenBank/DDBJ whole genome shotgun (WGS) entry which is preliminary data.</text>
</comment>
<feature type="chain" id="PRO_5016106139" evidence="1">
    <location>
        <begin position="21"/>
        <end position="456"/>
    </location>
</feature>
<evidence type="ECO:0000313" key="3">
    <source>
        <dbReference type="Proteomes" id="UP000249720"/>
    </source>
</evidence>
<evidence type="ECO:0000256" key="1">
    <source>
        <dbReference type="SAM" id="SignalP"/>
    </source>
</evidence>
<dbReference type="OrthoDB" id="1092930at2"/>
<dbReference type="EMBL" id="QKZV01000005">
    <property type="protein sequence ID" value="PZX62397.1"/>
    <property type="molecule type" value="Genomic_DNA"/>
</dbReference>
<dbReference type="AlphaFoldDB" id="A0A2W7S557"/>
<name>A0A2W7S557_9BACT</name>
<dbReference type="Proteomes" id="UP000249720">
    <property type="component" value="Unassembled WGS sequence"/>
</dbReference>
<protein>
    <submittedName>
        <fullName evidence="2">Uncharacterized protein DUF4270</fullName>
    </submittedName>
</protein>
<gene>
    <name evidence="2" type="ORF">LX80_01880</name>
</gene>
<accession>A0A2W7S557</accession>
<keyword evidence="3" id="KW-1185">Reference proteome</keyword>
<keyword evidence="1" id="KW-0732">Signal</keyword>
<dbReference type="InterPro" id="IPR025366">
    <property type="entry name" value="DUF4270"/>
</dbReference>
<feature type="signal peptide" evidence="1">
    <location>
        <begin position="1"/>
        <end position="20"/>
    </location>
</feature>